<evidence type="ECO:0000313" key="3">
    <source>
        <dbReference type="Proteomes" id="UP001164746"/>
    </source>
</evidence>
<sequence>MENTYVVYPRSLQRRVLFNVDMNNFNASIVEISTPPKQSNNATAITNRKGHMSLSKGQTLVSGTVGPMARDLQGLITATKVLLNDLHFDLDPAVAPLKFRSEILESKRPLKIGFYTDDRNVPSVPACARAVLLAKQALETMGHSVVEFVPLRMKYVLSKLYYRSVLGDKGWQFVSKIQNDIVDPLVYKLTLPSRFPDWLIWILSWVIQKARKVFEL</sequence>
<dbReference type="InterPro" id="IPR052096">
    <property type="entry name" value="Endocannabinoid_amidase"/>
</dbReference>
<dbReference type="Gene3D" id="3.90.1300.10">
    <property type="entry name" value="Amidase signature (AS) domain"/>
    <property type="match status" value="1"/>
</dbReference>
<reference evidence="2" key="1">
    <citation type="submission" date="2022-11" db="EMBL/GenBank/DDBJ databases">
        <title>Centuries of genome instability and evolution in soft-shell clam transmissible cancer (bioRxiv).</title>
        <authorList>
            <person name="Hart S.F.M."/>
            <person name="Yonemitsu M.A."/>
            <person name="Giersch R.M."/>
            <person name="Beal B.F."/>
            <person name="Arriagada G."/>
            <person name="Davis B.W."/>
            <person name="Ostrander E.A."/>
            <person name="Goff S.P."/>
            <person name="Metzger M.J."/>
        </authorList>
    </citation>
    <scope>NUCLEOTIDE SEQUENCE</scope>
    <source>
        <strain evidence="2">MELC-2E11</strain>
        <tissue evidence="2">Siphon/mantle</tissue>
    </source>
</reference>
<protein>
    <submittedName>
        <fullName evidence="2">FAAH1-like protein</fullName>
    </submittedName>
</protein>
<dbReference type="InterPro" id="IPR036928">
    <property type="entry name" value="AS_sf"/>
</dbReference>
<dbReference type="Pfam" id="PF01425">
    <property type="entry name" value="Amidase"/>
    <property type="match status" value="1"/>
</dbReference>
<proteinExistence type="predicted"/>
<dbReference type="Proteomes" id="UP001164746">
    <property type="component" value="Chromosome 1"/>
</dbReference>
<gene>
    <name evidence="2" type="ORF">MAR_006421</name>
</gene>
<keyword evidence="3" id="KW-1185">Reference proteome</keyword>
<feature type="domain" description="Amidase" evidence="1">
    <location>
        <begin position="58"/>
        <end position="208"/>
    </location>
</feature>
<dbReference type="SUPFAM" id="SSF75304">
    <property type="entry name" value="Amidase signature (AS) enzymes"/>
    <property type="match status" value="1"/>
</dbReference>
<dbReference type="EMBL" id="CP111012">
    <property type="protein sequence ID" value="WAQ93950.1"/>
    <property type="molecule type" value="Genomic_DNA"/>
</dbReference>
<dbReference type="PANTHER" id="PTHR45847">
    <property type="entry name" value="FATTY ACID AMIDE HYDROLASE"/>
    <property type="match status" value="1"/>
</dbReference>
<dbReference type="PANTHER" id="PTHR45847:SF6">
    <property type="entry name" value="FATTY ACID AMIDE HYDROLASE"/>
    <property type="match status" value="1"/>
</dbReference>
<dbReference type="InterPro" id="IPR023631">
    <property type="entry name" value="Amidase_dom"/>
</dbReference>
<organism evidence="2 3">
    <name type="scientific">Mya arenaria</name>
    <name type="common">Soft-shell clam</name>
    <dbReference type="NCBI Taxonomy" id="6604"/>
    <lineage>
        <taxon>Eukaryota</taxon>
        <taxon>Metazoa</taxon>
        <taxon>Spiralia</taxon>
        <taxon>Lophotrochozoa</taxon>
        <taxon>Mollusca</taxon>
        <taxon>Bivalvia</taxon>
        <taxon>Autobranchia</taxon>
        <taxon>Heteroconchia</taxon>
        <taxon>Euheterodonta</taxon>
        <taxon>Imparidentia</taxon>
        <taxon>Neoheterodontei</taxon>
        <taxon>Myida</taxon>
        <taxon>Myoidea</taxon>
        <taxon>Myidae</taxon>
        <taxon>Mya</taxon>
    </lineage>
</organism>
<name>A0ABY7DG12_MYAAR</name>
<evidence type="ECO:0000313" key="2">
    <source>
        <dbReference type="EMBL" id="WAQ93950.1"/>
    </source>
</evidence>
<accession>A0ABY7DG12</accession>
<evidence type="ECO:0000259" key="1">
    <source>
        <dbReference type="Pfam" id="PF01425"/>
    </source>
</evidence>